<name>W4LSA3_9BACT</name>
<dbReference type="GO" id="GO:0043024">
    <property type="term" value="F:ribosomal small subunit binding"/>
    <property type="evidence" value="ECO:0007669"/>
    <property type="project" value="TreeGrafter"/>
</dbReference>
<feature type="non-terminal residue" evidence="4">
    <location>
        <position position="1"/>
    </location>
</feature>
<dbReference type="AlphaFoldDB" id="W4LSA3"/>
<evidence type="ECO:0000256" key="1">
    <source>
        <dbReference type="ARBA" id="ARBA00022884"/>
    </source>
</evidence>
<dbReference type="GO" id="GO:0019843">
    <property type="term" value="F:rRNA binding"/>
    <property type="evidence" value="ECO:0007669"/>
    <property type="project" value="TreeGrafter"/>
</dbReference>
<reference evidence="4 5" key="1">
    <citation type="journal article" date="2014" name="Nature">
        <title>An environmental bacterial taxon with a large and distinct metabolic repertoire.</title>
        <authorList>
            <person name="Wilson M.C."/>
            <person name="Mori T."/>
            <person name="Ruckert C."/>
            <person name="Uria A.R."/>
            <person name="Helf M.J."/>
            <person name="Takada K."/>
            <person name="Gernert C."/>
            <person name="Steffens U.A."/>
            <person name="Heycke N."/>
            <person name="Schmitt S."/>
            <person name="Rinke C."/>
            <person name="Helfrich E.J."/>
            <person name="Brachmann A.O."/>
            <person name="Gurgui C."/>
            <person name="Wakimoto T."/>
            <person name="Kracht M."/>
            <person name="Crusemann M."/>
            <person name="Hentschel U."/>
            <person name="Abe I."/>
            <person name="Matsunaga S."/>
            <person name="Kalinowski J."/>
            <person name="Takeyama H."/>
            <person name="Piel J."/>
        </authorList>
    </citation>
    <scope>NUCLEOTIDE SEQUENCE [LARGE SCALE GENOMIC DNA]</scope>
    <source>
        <strain evidence="5">TSY2</strain>
    </source>
</reference>
<dbReference type="InterPro" id="IPR009019">
    <property type="entry name" value="KH_sf_prok-type"/>
</dbReference>
<protein>
    <recommendedName>
        <fullName evidence="3">KH type-2 domain-containing protein</fullName>
    </recommendedName>
</protein>
<dbReference type="InterPro" id="IPR015946">
    <property type="entry name" value="KH_dom-like_a/b"/>
</dbReference>
<dbReference type="GO" id="GO:0000028">
    <property type="term" value="P:ribosomal small subunit assembly"/>
    <property type="evidence" value="ECO:0007669"/>
    <property type="project" value="TreeGrafter"/>
</dbReference>
<dbReference type="PATRIC" id="fig|1429439.4.peg.6432"/>
<dbReference type="InterPro" id="IPR004044">
    <property type="entry name" value="KH_dom_type_2"/>
</dbReference>
<organism evidence="4 5">
    <name type="scientific">Candidatus Entotheonella gemina</name>
    <dbReference type="NCBI Taxonomy" id="1429439"/>
    <lineage>
        <taxon>Bacteria</taxon>
        <taxon>Pseudomonadati</taxon>
        <taxon>Nitrospinota/Tectimicrobiota group</taxon>
        <taxon>Candidatus Tectimicrobiota</taxon>
        <taxon>Candidatus Entotheonellia</taxon>
        <taxon>Candidatus Entotheonellales</taxon>
        <taxon>Candidatus Entotheonellaceae</taxon>
        <taxon>Candidatus Entotheonella</taxon>
    </lineage>
</organism>
<dbReference type="NCBIfam" id="TIGR00436">
    <property type="entry name" value="era"/>
    <property type="match status" value="1"/>
</dbReference>
<dbReference type="PANTHER" id="PTHR42698:SF1">
    <property type="entry name" value="GTPASE ERA, MITOCHONDRIAL"/>
    <property type="match status" value="1"/>
</dbReference>
<dbReference type="Proteomes" id="UP000019140">
    <property type="component" value="Unassembled WGS sequence"/>
</dbReference>
<proteinExistence type="predicted"/>
<dbReference type="Pfam" id="PF07650">
    <property type="entry name" value="KH_2"/>
    <property type="match status" value="1"/>
</dbReference>
<evidence type="ECO:0000313" key="5">
    <source>
        <dbReference type="Proteomes" id="UP000019140"/>
    </source>
</evidence>
<dbReference type="PANTHER" id="PTHR42698">
    <property type="entry name" value="GTPASE ERA"/>
    <property type="match status" value="1"/>
</dbReference>
<keyword evidence="1 2" id="KW-0694">RNA-binding</keyword>
<keyword evidence="5" id="KW-1185">Reference proteome</keyword>
<comment type="caution">
    <text evidence="4">The sequence shown here is derived from an EMBL/GenBank/DDBJ whole genome shotgun (WGS) entry which is preliminary data.</text>
</comment>
<dbReference type="GO" id="GO:0005829">
    <property type="term" value="C:cytosol"/>
    <property type="evidence" value="ECO:0007669"/>
    <property type="project" value="TreeGrafter"/>
</dbReference>
<sequence length="150" mass="17342">VFPLSVHRGDNVPDLLERILEMLPEGPRYFPEDMPTDRDERFLIAELIREQVLYQAREEVPHAVAVVVEMMEERADGGVEIDACLYVERDSQKRILVGKQGQMIKTIGTRARQAIGRMLHCPAHLRLLVRVNKRWKQREAALRRLGFGDT</sequence>
<dbReference type="EMBL" id="AZHX01001679">
    <property type="protein sequence ID" value="ETX00924.1"/>
    <property type="molecule type" value="Genomic_DNA"/>
</dbReference>
<evidence type="ECO:0000259" key="3">
    <source>
        <dbReference type="PROSITE" id="PS50823"/>
    </source>
</evidence>
<dbReference type="HOGENOM" id="CLU_038009_3_0_7"/>
<accession>W4LSA3</accession>
<evidence type="ECO:0000256" key="2">
    <source>
        <dbReference type="PROSITE-ProRule" id="PRU00118"/>
    </source>
</evidence>
<dbReference type="CDD" id="cd22534">
    <property type="entry name" value="KH-II_Era"/>
    <property type="match status" value="1"/>
</dbReference>
<feature type="domain" description="KH type-2" evidence="3">
    <location>
        <begin position="56"/>
        <end position="133"/>
    </location>
</feature>
<dbReference type="PROSITE" id="PS50823">
    <property type="entry name" value="KH_TYPE_2"/>
    <property type="match status" value="1"/>
</dbReference>
<gene>
    <name evidence="4" type="ORF">ETSY2_38165</name>
</gene>
<dbReference type="GO" id="GO:0005525">
    <property type="term" value="F:GTP binding"/>
    <property type="evidence" value="ECO:0007669"/>
    <property type="project" value="InterPro"/>
</dbReference>
<dbReference type="Gene3D" id="3.30.300.20">
    <property type="match status" value="1"/>
</dbReference>
<dbReference type="InterPro" id="IPR005662">
    <property type="entry name" value="GTPase_Era-like"/>
</dbReference>
<evidence type="ECO:0000313" key="4">
    <source>
        <dbReference type="EMBL" id="ETX00924.1"/>
    </source>
</evidence>
<dbReference type="SUPFAM" id="SSF54814">
    <property type="entry name" value="Prokaryotic type KH domain (KH-domain type II)"/>
    <property type="match status" value="1"/>
</dbReference>